<dbReference type="PANTHER" id="PTHR37423:SF2">
    <property type="entry name" value="MEMBRANE-BOUND LYTIC MUREIN TRANSGLYCOSYLASE C"/>
    <property type="match status" value="1"/>
</dbReference>
<dbReference type="RefSeq" id="WP_160117833.1">
    <property type="nucleotide sequence ID" value="NZ_BGZJ01000001.1"/>
</dbReference>
<reference evidence="3 4" key="1">
    <citation type="journal article" date="2018" name="Int. J. Syst. Evol. Microbiol.">
        <title>Mesosutterella multiformis gen. nov., sp. nov., a member of the family Sutterellaceae and Sutterella megalosphaeroides sp. nov., isolated from human faeces.</title>
        <authorList>
            <person name="Sakamoto M."/>
            <person name="Ikeyama N."/>
            <person name="Kunihiro T."/>
            <person name="Iino T."/>
            <person name="Yuki M."/>
            <person name="Ohkuma M."/>
        </authorList>
    </citation>
    <scope>NUCLEOTIDE SEQUENCE [LARGE SCALE GENOMIC DNA]</scope>
    <source>
        <strain evidence="3 4">4NBBH2</strain>
    </source>
</reference>
<evidence type="ECO:0000256" key="1">
    <source>
        <dbReference type="ARBA" id="ARBA00007734"/>
    </source>
</evidence>
<evidence type="ECO:0000259" key="2">
    <source>
        <dbReference type="Pfam" id="PF01464"/>
    </source>
</evidence>
<dbReference type="EMBL" id="BGZJ01000001">
    <property type="protein sequence ID" value="GBO93028.1"/>
    <property type="molecule type" value="Genomic_DNA"/>
</dbReference>
<comment type="caution">
    <text evidence="3">The sequence shown here is derived from an EMBL/GenBank/DDBJ whole genome shotgun (WGS) entry which is preliminary data.</text>
</comment>
<accession>A0A401LKW4</accession>
<dbReference type="Proteomes" id="UP000266091">
    <property type="component" value="Unassembled WGS sequence"/>
</dbReference>
<gene>
    <name evidence="3" type="ORF">MESMUL_03820</name>
</gene>
<protein>
    <recommendedName>
        <fullName evidence="2">Transglycosylase SLT domain-containing protein</fullName>
    </recommendedName>
</protein>
<evidence type="ECO:0000313" key="4">
    <source>
        <dbReference type="Proteomes" id="UP000266091"/>
    </source>
</evidence>
<evidence type="ECO:0000313" key="3">
    <source>
        <dbReference type="EMBL" id="GBO93028.1"/>
    </source>
</evidence>
<name>A0A388S9U5_9BURK</name>
<dbReference type="SUPFAM" id="SSF53955">
    <property type="entry name" value="Lysozyme-like"/>
    <property type="match status" value="1"/>
</dbReference>
<proteinExistence type="inferred from homology"/>
<dbReference type="AlphaFoldDB" id="A0A388S9U5"/>
<dbReference type="InterPro" id="IPR023346">
    <property type="entry name" value="Lysozyme-like_dom_sf"/>
</dbReference>
<dbReference type="Pfam" id="PF01464">
    <property type="entry name" value="SLT"/>
    <property type="match status" value="1"/>
</dbReference>
<dbReference type="InterPro" id="IPR008258">
    <property type="entry name" value="Transglycosylase_SLT_dom_1"/>
</dbReference>
<feature type="domain" description="Transglycosylase SLT" evidence="2">
    <location>
        <begin position="60"/>
        <end position="149"/>
    </location>
</feature>
<sequence length="219" mass="23219">MTAVAAAGAAEPKGGSAAASGAASAQVSSESTSDLKANLIAYVSRAYQVPKERISQIIDAAIEAGRKNNLDPLLLLSITAAESTFNPLAKNRRSGASGLMQIMPNAHSQRVERHGGEIFDIHTNMQVGSELLRDMIDDTGSLQRGLKSYVGVGASSTDGSYGNKITREHSRLRLAAEGDVNQAVRLKRAKKPAESISERISGTFSEFKDWLSGSSSDNR</sequence>
<comment type="similarity">
    <text evidence="1">Belongs to the transglycosylase Slt family.</text>
</comment>
<dbReference type="Gene3D" id="1.10.530.10">
    <property type="match status" value="1"/>
</dbReference>
<accession>A0A388S9U5</accession>
<organism evidence="3 4">
    <name type="scientific">Mesosutterella multiformis</name>
    <dbReference type="NCBI Taxonomy" id="2259133"/>
    <lineage>
        <taxon>Bacteria</taxon>
        <taxon>Pseudomonadati</taxon>
        <taxon>Pseudomonadota</taxon>
        <taxon>Betaproteobacteria</taxon>
        <taxon>Burkholderiales</taxon>
        <taxon>Sutterellaceae</taxon>
        <taxon>Mesosutterella</taxon>
    </lineage>
</organism>
<keyword evidence="4" id="KW-1185">Reference proteome</keyword>
<dbReference type="PANTHER" id="PTHR37423">
    <property type="entry name" value="SOLUBLE LYTIC MUREIN TRANSGLYCOSYLASE-RELATED"/>
    <property type="match status" value="1"/>
</dbReference>